<dbReference type="GO" id="GO:0017070">
    <property type="term" value="F:U6 snRNA binding"/>
    <property type="evidence" value="ECO:0007669"/>
    <property type="project" value="InterPro"/>
</dbReference>
<dbReference type="GO" id="GO:0097157">
    <property type="term" value="F:pre-mRNA intronic binding"/>
    <property type="evidence" value="ECO:0007669"/>
    <property type="project" value="TreeGrafter"/>
</dbReference>
<dbReference type="InterPro" id="IPR012592">
    <property type="entry name" value="PROCN"/>
</dbReference>
<dbReference type="Gene3D" id="3.90.1570.40">
    <property type="match status" value="1"/>
</dbReference>
<evidence type="ECO:0000256" key="7">
    <source>
        <dbReference type="ARBA" id="ARBA00022723"/>
    </source>
</evidence>
<organism evidence="15 16">
    <name type="scientific">Pseudocohnilembus persalinus</name>
    <name type="common">Ciliate</name>
    <dbReference type="NCBI Taxonomy" id="266149"/>
    <lineage>
        <taxon>Eukaryota</taxon>
        <taxon>Sar</taxon>
        <taxon>Alveolata</taxon>
        <taxon>Ciliophora</taxon>
        <taxon>Intramacronucleata</taxon>
        <taxon>Oligohymenophorea</taxon>
        <taxon>Scuticociliatia</taxon>
        <taxon>Philasterida</taxon>
        <taxon>Pseudocohnilembidae</taxon>
        <taxon>Pseudocohnilembus</taxon>
    </lineage>
</organism>
<dbReference type="InterPro" id="IPR021983">
    <property type="entry name" value="PRP8_domainIV"/>
</dbReference>
<keyword evidence="9" id="KW-0694">RNA-binding</keyword>
<keyword evidence="7" id="KW-0479">Metal-binding</keyword>
<dbReference type="PANTHER" id="PTHR11140">
    <property type="entry name" value="PRE-MRNA SPLICING FACTOR PRP8"/>
    <property type="match status" value="1"/>
</dbReference>
<dbReference type="InterPro" id="IPR019581">
    <property type="entry name" value="Prp8_U5-snRNA-bd"/>
</dbReference>
<dbReference type="InterPro" id="IPR016558">
    <property type="entry name" value="DNA_primase_lsu_euk"/>
</dbReference>
<dbReference type="Pfam" id="PF04104">
    <property type="entry name" value="DNA_primase_lrg"/>
    <property type="match status" value="1"/>
</dbReference>
<evidence type="ECO:0000256" key="9">
    <source>
        <dbReference type="ARBA" id="ARBA00022884"/>
    </source>
</evidence>
<dbReference type="InterPro" id="IPR043173">
    <property type="entry name" value="Prp8_domainIV_fingers"/>
</dbReference>
<proteinExistence type="predicted"/>
<evidence type="ECO:0000256" key="2">
    <source>
        <dbReference type="ARBA" id="ARBA00004123"/>
    </source>
</evidence>
<dbReference type="OrthoDB" id="1931567at2759"/>
<dbReference type="InterPro" id="IPR027652">
    <property type="entry name" value="PRP8"/>
</dbReference>
<dbReference type="InterPro" id="IPR000555">
    <property type="entry name" value="JAMM/MPN+_dom"/>
</dbReference>
<dbReference type="InterPro" id="IPR043172">
    <property type="entry name" value="Prp8_domainIV_palm"/>
</dbReference>
<dbReference type="Pfam" id="PF08083">
    <property type="entry name" value="PROCN"/>
    <property type="match status" value="1"/>
</dbReference>
<evidence type="ECO:0000256" key="12">
    <source>
        <dbReference type="ARBA" id="ARBA00023187"/>
    </source>
</evidence>
<dbReference type="FunCoup" id="A0A0V0QIY9">
    <property type="interactions" value="638"/>
</dbReference>
<keyword evidence="8" id="KW-0747">Spliceosome</keyword>
<dbReference type="PANTHER" id="PTHR11140:SF0">
    <property type="entry name" value="PRE-MRNA-PROCESSING-SPLICING FACTOR 8"/>
    <property type="match status" value="1"/>
</dbReference>
<dbReference type="InterPro" id="IPR058560">
    <property type="entry name" value="DNA_primase_C"/>
</dbReference>
<keyword evidence="10" id="KW-0408">Iron</keyword>
<dbReference type="FunFam" id="3.30.43.40:FF:000001">
    <property type="entry name" value="Pre-mRNA-processing-splicing factor 8"/>
    <property type="match status" value="1"/>
</dbReference>
<reference evidence="15 16" key="1">
    <citation type="journal article" date="2015" name="Sci. Rep.">
        <title>Genome of the facultative scuticociliatosis pathogen Pseudocohnilembus persalinus provides insight into its virulence through horizontal gene transfer.</title>
        <authorList>
            <person name="Xiong J."/>
            <person name="Wang G."/>
            <person name="Cheng J."/>
            <person name="Tian M."/>
            <person name="Pan X."/>
            <person name="Warren A."/>
            <person name="Jiang C."/>
            <person name="Yuan D."/>
            <person name="Miao W."/>
        </authorList>
    </citation>
    <scope>NUCLEOTIDE SEQUENCE [LARGE SCALE GENOMIC DNA]</scope>
    <source>
        <strain evidence="15">36N120E</strain>
    </source>
</reference>
<keyword evidence="12" id="KW-0508">mRNA splicing</keyword>
<dbReference type="PROSITE" id="PS50249">
    <property type="entry name" value="MPN"/>
    <property type="match status" value="1"/>
</dbReference>
<dbReference type="SUPFAM" id="SSF53098">
    <property type="entry name" value="Ribonuclease H-like"/>
    <property type="match status" value="2"/>
</dbReference>
<keyword evidence="16" id="KW-1185">Reference proteome</keyword>
<evidence type="ECO:0000256" key="13">
    <source>
        <dbReference type="ARBA" id="ARBA00023242"/>
    </source>
</evidence>
<dbReference type="Pfam" id="PF26466">
    <property type="entry name" value="DNA_primase_lrg_N"/>
    <property type="match status" value="1"/>
</dbReference>
<dbReference type="Gene3D" id="3.30.43.40">
    <property type="entry name" value="Pre-mRNA-processing-splicing factor 8, U5-snRNA-binding domain"/>
    <property type="match status" value="1"/>
</dbReference>
<dbReference type="InterPro" id="IPR042516">
    <property type="entry name" value="Prp8_U5-snRNA-bd_sf"/>
</dbReference>
<evidence type="ECO:0000259" key="14">
    <source>
        <dbReference type="PROSITE" id="PS50249"/>
    </source>
</evidence>
<dbReference type="OMA" id="ANKWNTS"/>
<dbReference type="GO" id="GO:0030620">
    <property type="term" value="F:U2 snRNA binding"/>
    <property type="evidence" value="ECO:0007669"/>
    <property type="project" value="TreeGrafter"/>
</dbReference>
<dbReference type="FunFam" id="3.40.140.10:FF:000157">
    <property type="entry name" value="Pre-mRNA splicing factor Prp8, putative"/>
    <property type="match status" value="1"/>
</dbReference>
<keyword evidence="5" id="KW-0507">mRNA processing</keyword>
<evidence type="ECO:0000256" key="8">
    <source>
        <dbReference type="ARBA" id="ARBA00022728"/>
    </source>
</evidence>
<keyword evidence="13" id="KW-0539">Nucleus</keyword>
<dbReference type="Pfam" id="PF08082">
    <property type="entry name" value="PRO8NT"/>
    <property type="match status" value="1"/>
</dbReference>
<dbReference type="Gene3D" id="3.30.420.230">
    <property type="match status" value="1"/>
</dbReference>
<dbReference type="InParanoid" id="A0A0V0QIY9"/>
<dbReference type="GO" id="GO:0005682">
    <property type="term" value="C:U5 snRNP"/>
    <property type="evidence" value="ECO:0007669"/>
    <property type="project" value="TreeGrafter"/>
</dbReference>
<dbReference type="Gene3D" id="1.20.80.40">
    <property type="match status" value="1"/>
</dbReference>
<comment type="caution">
    <text evidence="15">The sequence shown here is derived from an EMBL/GenBank/DDBJ whole genome shotgun (WGS) entry which is preliminary data.</text>
</comment>
<dbReference type="GO" id="GO:0006269">
    <property type="term" value="P:DNA replication, synthesis of primer"/>
    <property type="evidence" value="ECO:0007669"/>
    <property type="project" value="UniProtKB-KW"/>
</dbReference>
<dbReference type="GO" id="GO:0046872">
    <property type="term" value="F:metal ion binding"/>
    <property type="evidence" value="ECO:0007669"/>
    <property type="project" value="UniProtKB-KW"/>
</dbReference>
<dbReference type="Pfam" id="PF08084">
    <property type="entry name" value="PROCT"/>
    <property type="match status" value="1"/>
</dbReference>
<evidence type="ECO:0000256" key="1">
    <source>
        <dbReference type="ARBA" id="ARBA00001966"/>
    </source>
</evidence>
<evidence type="ECO:0000256" key="11">
    <source>
        <dbReference type="ARBA" id="ARBA00023014"/>
    </source>
</evidence>
<dbReference type="FunFam" id="1.20.80.40:FF:000001">
    <property type="entry name" value="Pre-mRNA-processing-splicing factor 8"/>
    <property type="match status" value="1"/>
</dbReference>
<dbReference type="GO" id="GO:0071013">
    <property type="term" value="C:catalytic step 2 spliceosome"/>
    <property type="evidence" value="ECO:0007669"/>
    <property type="project" value="TreeGrafter"/>
</dbReference>
<dbReference type="SMART" id="SM00232">
    <property type="entry name" value="JAB_MPN"/>
    <property type="match status" value="1"/>
</dbReference>
<dbReference type="Pfam" id="PF10596">
    <property type="entry name" value="U6-snRNA_bdg"/>
    <property type="match status" value="1"/>
</dbReference>
<dbReference type="Gene3D" id="3.40.140.10">
    <property type="entry name" value="Cytidine Deaminase, domain 2"/>
    <property type="match status" value="1"/>
</dbReference>
<gene>
    <name evidence="15" type="ORF">PPERSA_06391</name>
</gene>
<dbReference type="Proteomes" id="UP000054937">
    <property type="component" value="Unassembled WGS sequence"/>
</dbReference>
<evidence type="ECO:0000313" key="16">
    <source>
        <dbReference type="Proteomes" id="UP000054937"/>
    </source>
</evidence>
<keyword evidence="11" id="KW-0411">Iron-sulfur</keyword>
<dbReference type="FunFam" id="3.30.420.230:FF:000001">
    <property type="entry name" value="Pre-mRNA-processing-splicing factor 8"/>
    <property type="match status" value="1"/>
</dbReference>
<dbReference type="GO" id="GO:0008237">
    <property type="term" value="F:metallopeptidase activity"/>
    <property type="evidence" value="ECO:0007669"/>
    <property type="project" value="InterPro"/>
</dbReference>
<evidence type="ECO:0000256" key="10">
    <source>
        <dbReference type="ARBA" id="ARBA00023004"/>
    </source>
</evidence>
<dbReference type="InterPro" id="IPR012984">
    <property type="entry name" value="PROCT"/>
</dbReference>
<dbReference type="Pfam" id="PF10597">
    <property type="entry name" value="U5_2-snRNA_bdg"/>
    <property type="match status" value="1"/>
</dbReference>
<evidence type="ECO:0000256" key="5">
    <source>
        <dbReference type="ARBA" id="ARBA00022664"/>
    </source>
</evidence>
<evidence type="ECO:0000256" key="6">
    <source>
        <dbReference type="ARBA" id="ARBA00022705"/>
    </source>
</evidence>
<dbReference type="GO" id="GO:0051539">
    <property type="term" value="F:4 iron, 4 sulfur cluster binding"/>
    <property type="evidence" value="ECO:0007669"/>
    <property type="project" value="UniProtKB-KW"/>
</dbReference>
<dbReference type="GO" id="GO:0030623">
    <property type="term" value="F:U5 snRNA binding"/>
    <property type="evidence" value="ECO:0007669"/>
    <property type="project" value="InterPro"/>
</dbReference>
<evidence type="ECO:0000313" key="15">
    <source>
        <dbReference type="EMBL" id="KRX02196.1"/>
    </source>
</evidence>
<evidence type="ECO:0000256" key="4">
    <source>
        <dbReference type="ARBA" id="ARBA00022515"/>
    </source>
</evidence>
<dbReference type="InterPro" id="IPR012337">
    <property type="entry name" value="RNaseH-like_sf"/>
</dbReference>
<name>A0A0V0QIY9_PSEPJ</name>
<dbReference type="InterPro" id="IPR012591">
    <property type="entry name" value="PRO8NT"/>
</dbReference>
<dbReference type="GO" id="GO:0000244">
    <property type="term" value="P:spliceosomal tri-snRNP complex assembly"/>
    <property type="evidence" value="ECO:0007669"/>
    <property type="project" value="TreeGrafter"/>
</dbReference>
<keyword evidence="3" id="KW-0004">4Fe-4S</keyword>
<dbReference type="InterPro" id="IPR019580">
    <property type="entry name" value="Prp8_U6-snRNA-bd"/>
</dbReference>
<keyword evidence="4" id="KW-0639">Primosome</keyword>
<dbReference type="Pfam" id="PF12134">
    <property type="entry name" value="PRP8_domainIV"/>
    <property type="match status" value="1"/>
</dbReference>
<dbReference type="Pfam" id="PF10598">
    <property type="entry name" value="RRM_4"/>
    <property type="match status" value="1"/>
</dbReference>
<feature type="domain" description="MPN" evidence="14">
    <location>
        <begin position="2553"/>
        <end position="2684"/>
    </location>
</feature>
<dbReference type="InterPro" id="IPR037518">
    <property type="entry name" value="MPN"/>
</dbReference>
<dbReference type="EMBL" id="LDAU01000157">
    <property type="protein sequence ID" value="KRX02196.1"/>
    <property type="molecule type" value="Genomic_DNA"/>
</dbReference>
<accession>A0A0V0QIY9</accession>
<comment type="subcellular location">
    <subcellularLocation>
        <location evidence="2">Nucleus</location>
    </subcellularLocation>
</comment>
<dbReference type="InterPro" id="IPR019582">
    <property type="entry name" value="RRM_spliceosomal_PrP8"/>
</dbReference>
<dbReference type="Gene3D" id="1.20.930.80">
    <property type="match status" value="1"/>
</dbReference>
<comment type="cofactor">
    <cofactor evidence="1">
        <name>[4Fe-4S] cluster</name>
        <dbReference type="ChEBI" id="CHEBI:49883"/>
    </cofactor>
</comment>
<dbReference type="Pfam" id="PF01398">
    <property type="entry name" value="JAB"/>
    <property type="match status" value="1"/>
</dbReference>
<evidence type="ECO:0000256" key="3">
    <source>
        <dbReference type="ARBA" id="ARBA00022485"/>
    </source>
</evidence>
<sequence>MSDDLQEEHGDGKKSRKEEQIRNLSQKIYENQSLKGLNYDSMKDDNISHYLLKISYCRTDELIEWFVKQEKRLFKARIQDIGLQILKSSEGIKEDLNENLNIQAVQDEIWIKYQKQIQVACQQNSQASQNQFYQLPFQYVPFLVSKNNCFLHKGIAIIYGEDLKDVFVNNFAVRLKDELKFMQKNVSQVLQDKRIGYFVVNLDEQQFGEQYKFQQAAKGKLSLKEIEPLLKRGSMPLCMKELMDYLKVESHLKHMGRQQLGLFLKGAGLPLQECLVYFKKGFSGKFTSEDFEKHYAYNIRHNYGKEGKKADYTPMSCSKVMGNTPGNGEYHGCPFRYMNKEQLTKSLKRNHVKDEFINEIVKKAAANHYQIACRKTFAALHPGVKDEIFFKVGNHPNKYLDCSREYYGEVQNDNQKGNNSNNNDQIKQQNQQNNQNNNYIPTQSIPGINLPNFGQYQQNAPQQEKTQEEILHEKINQAKEISQKKYADKRRFGYVEAQKEKLPPEVLRKIIKDHGDLSDKKYRHDKRVYLGALKYVPHAVFKLLENMPMPWEQVRNVNVIYHKTGALTLVNEVPWVIEPVFIAQWGSMWIKMRREKRDRQHFKRMRFPPFDDEEPPLDYGSNILDVEPMEPIQMELDEEEDNSVFDWFYDHQPLKFTKNVNGPSYRKWKLSIEVMSNLYRLANQLLSDIVDKNYFYLFDKKSFMTAKALNMYIPGGPKFEPLYRDLEEDDDWNEFNDIHKIIIRQHIRTEYKIAFPFLYNSRPRKVEINPYHYPASVYIKQEDIDMPTYNFDTIINPISAYKVQEKYKKNVKTEIQEMEIDDEDLEEIQIAENFEPFLAEQPLYDQDTNFGLPLLFAPKPFDQKTGTSRRAQDVTIVAPWFKERCDPKNPVKVRVSYQKLLKCWILNELHKKPPKAQNKRSLLKTFSNTKFFQLTEIDWVEAGLQVCRQGYNMLNLLIHRKNLNYLHLDYNFYLKPVKTLTTKERKKCRFGNAFHLCREILRLMKLIVDSHVQYRLGNVDAFQLADGLQYIFAHVGQLTGIYRYKYRVMRQIRMCKDLKHLIYYRFNTGPVGKGAGVGFWVPMWRVWLFFLRGIIPLLERWLGNLLSRQFEGRHSRGIAKSITKQRDESNYDIELRASVLRDILDMMPEGVRANKSKTILQHLSESWRCWKANIPWKVPGMPAPIENMILRYVKLKSEWWTNAAYYTRERIKRGATVDKTVAKKNMGRLTRLFLKHEQERQHNFLKDGPYITPEEGVSIYSMVVHWLESRKFMHIPFPPVNYKHDTKLFVLALERLKESYSVKSRLNSSQREELSLIEQAYDNPHEALTRVKRHLLTQRVFKEVSIEFMDLYSHLVPVYEIDPLEKITDAYLDQYLWYEADKRHLFPNWIKPADSEPPPLLLYKWCQGINNLHGVWDTSQNQSLVLLESKLQKVYEKVDLTLLNRLLRLIVDHNIADYITTKNNVVISFKDMNHTNSYGVIHGLCFTSFIFQFYGLVLDLLILGLRRATELAGPPNQPNEFMTFKDVQTETSHPIRLYARYIEKFYIVFKFDEDESKDLVRRYLTENPDPNNENIVGYNNKKCWPKDCRMRLMKSDVNLGRAVFWEIKNRLPRSLTTIEWENSFVSVYSRDNPNLLFNMVGFDVRILPKIRSENEHFTQKDGVWKLQNESTKEITAQAFLRVDEENQKKFENRIRQILMSSGNTTFSKIANKWNTSLIGLMTYYREAVVHTEQVLDLLVKCENKIQTRIKIGLNSKMPSRFPPVVFYTPKELGGLGMLSMGHILIPQSDLRYMKQTETGITHFRAGMTHEEDQLIPNLYRYIQTWESEFIDSQRVWSEYAMKRQEALAQNRRIAIDDLEDNWDSGIPRINTLFQKDRLTLAYDKGWRVRQDYKQYSVIKHNPFWWTHQKHDGKLWNLNNYRTDMIQALGGVEGILEHTLFAGTYFVTWEGLFWEKASGFEESMKYKKLTHAQASGLNQIPNRRFTLWWSPTINRANVYIGFQVQLDLTGIFMHGKIPTLKISLIQIFRAHMWQKIHESLVIDICQVFDSQLESLNIETVQREQIHPRKSYKMNSSCGDILLFASYKWAISKPSLLHEVRDSYDGTTNSKYFIDIQLRWGDYDSHDIERYARSKFLDYTTDNISVYPSPTGCLVAVDLAYNLHSAFGNWFEGGKPIIQQAMKKIMKDNPALYVLRERIRKGLQLYSSEPTEPYLNSSNYAELFSNQTIWFVDDSNVYQVSMHKTYQGNITTKSVNGALFIFNPRSGQLFLKIIHNSTWAGQKRRAQLAKWKAAEEVVALIRALPVEEQPRQIIVTRKGMLDPMEVQLLDFPNIVIKGSDLQLPFSSCMRIEKFGELIYQATEPQMVLFNLYDNWLESISSFTAFSRLILIFRSLNVNNEKARIILKPNKSIITQPNHIWPTLTDDEWVKVEVELKNLILNDYAKKNNVNVNNLTQMEIRDIILGMEIAPPSVQQDEIKNIEKQANESAMMTQVTTRTVNVHGEAMNVTTLNPHEQQQFRSHTDWRIRAISATNLHLRTENIYVNSDDIKETGYTYVMPKNVLKKFITISDLKTQIAGYLYGVTAPEHPMVKEIKCIVMVPQVGSRDSVTLPHQIPESEYLRNMEPLGWIHTQPQESQGLSHYDVNLHSRLIGENPTWDAEKSIILTAIFTSGSCTLQAHKLTQPGYEWGKANKDLHAHNNFSASYTEKVQLFLSDIYHGFFMVPDNNLWNYNFVGLGLVPNMKYGLILNNPKEFYNEAHRSSHFLKFNQKADNQSIENADLEDFYQ</sequence>
<dbReference type="FunFam" id="3.90.1570.40:FF:000001">
    <property type="entry name" value="Pre-mRNA-processing-splicing factor 8"/>
    <property type="match status" value="1"/>
</dbReference>
<dbReference type="GO" id="GO:0030619">
    <property type="term" value="F:U1 snRNA binding"/>
    <property type="evidence" value="ECO:0007669"/>
    <property type="project" value="TreeGrafter"/>
</dbReference>
<protein>
    <submittedName>
        <fullName evidence="15">Ribonuclease H-like domain</fullName>
    </submittedName>
</protein>
<dbReference type="CDD" id="cd13838">
    <property type="entry name" value="RNase_H_like_Prp8_IV"/>
    <property type="match status" value="1"/>
</dbReference>
<dbReference type="CDD" id="cd07322">
    <property type="entry name" value="PriL_PriS_Eukaryotic"/>
    <property type="match status" value="1"/>
</dbReference>
<dbReference type="CDD" id="cd08056">
    <property type="entry name" value="MPN_PRP8"/>
    <property type="match status" value="1"/>
</dbReference>
<keyword evidence="6" id="KW-0235">DNA replication</keyword>